<dbReference type="EMBL" id="ML977623">
    <property type="protein sequence ID" value="KAF1996608.1"/>
    <property type="molecule type" value="Genomic_DNA"/>
</dbReference>
<reference evidence="2" key="1">
    <citation type="journal article" date="2020" name="Stud. Mycol.">
        <title>101 Dothideomycetes genomes: a test case for predicting lifestyles and emergence of pathogens.</title>
        <authorList>
            <person name="Haridas S."/>
            <person name="Albert R."/>
            <person name="Binder M."/>
            <person name="Bloem J."/>
            <person name="Labutti K."/>
            <person name="Salamov A."/>
            <person name="Andreopoulos B."/>
            <person name="Baker S."/>
            <person name="Barry K."/>
            <person name="Bills G."/>
            <person name="Bluhm B."/>
            <person name="Cannon C."/>
            <person name="Castanera R."/>
            <person name="Culley D."/>
            <person name="Daum C."/>
            <person name="Ezra D."/>
            <person name="Gonzalez J."/>
            <person name="Henrissat B."/>
            <person name="Kuo A."/>
            <person name="Liang C."/>
            <person name="Lipzen A."/>
            <person name="Lutzoni F."/>
            <person name="Magnuson J."/>
            <person name="Mondo S."/>
            <person name="Nolan M."/>
            <person name="Ohm R."/>
            <person name="Pangilinan J."/>
            <person name="Park H.-J."/>
            <person name="Ramirez L."/>
            <person name="Alfaro M."/>
            <person name="Sun H."/>
            <person name="Tritt A."/>
            <person name="Yoshinaga Y."/>
            <person name="Zwiers L.-H."/>
            <person name="Turgeon B."/>
            <person name="Goodwin S."/>
            <person name="Spatafora J."/>
            <person name="Crous P."/>
            <person name="Grigoriev I."/>
        </authorList>
    </citation>
    <scope>NUCLEOTIDE SEQUENCE</scope>
    <source>
        <strain evidence="2">CBS 123094</strain>
    </source>
</reference>
<evidence type="ECO:0000313" key="3">
    <source>
        <dbReference type="Proteomes" id="UP000799779"/>
    </source>
</evidence>
<evidence type="ECO:0000313" key="2">
    <source>
        <dbReference type="EMBL" id="KAF1996608.1"/>
    </source>
</evidence>
<evidence type="ECO:0000256" key="1">
    <source>
        <dbReference type="SAM" id="MobiDB-lite"/>
    </source>
</evidence>
<feature type="region of interest" description="Disordered" evidence="1">
    <location>
        <begin position="1"/>
        <end position="23"/>
    </location>
</feature>
<sequence>MRQPSLYYLPKNPYTTPNPGYARTPARRFPQLAQATRAHHPADAIEYAARDHEKAKREYEDAKAEYEAVKAKQEDAKKKHDNAKKKLEDTEEVLMQAKCYGGPSW</sequence>
<protein>
    <submittedName>
        <fullName evidence="2">Uncharacterized protein</fullName>
    </submittedName>
</protein>
<gene>
    <name evidence="2" type="ORF">P154DRAFT_537830</name>
</gene>
<feature type="compositionally biased region" description="Basic and acidic residues" evidence="1">
    <location>
        <begin position="70"/>
        <end position="88"/>
    </location>
</feature>
<organism evidence="2 3">
    <name type="scientific">Amniculicola lignicola CBS 123094</name>
    <dbReference type="NCBI Taxonomy" id="1392246"/>
    <lineage>
        <taxon>Eukaryota</taxon>
        <taxon>Fungi</taxon>
        <taxon>Dikarya</taxon>
        <taxon>Ascomycota</taxon>
        <taxon>Pezizomycotina</taxon>
        <taxon>Dothideomycetes</taxon>
        <taxon>Pleosporomycetidae</taxon>
        <taxon>Pleosporales</taxon>
        <taxon>Amniculicolaceae</taxon>
        <taxon>Amniculicola</taxon>
    </lineage>
</organism>
<dbReference type="AlphaFoldDB" id="A0A6A5W6A8"/>
<name>A0A6A5W6A8_9PLEO</name>
<feature type="region of interest" description="Disordered" evidence="1">
    <location>
        <begin position="70"/>
        <end position="89"/>
    </location>
</feature>
<dbReference type="Proteomes" id="UP000799779">
    <property type="component" value="Unassembled WGS sequence"/>
</dbReference>
<accession>A0A6A5W6A8</accession>
<keyword evidence="3" id="KW-1185">Reference proteome</keyword>
<proteinExistence type="predicted"/>